<gene>
    <name evidence="1" type="ORF">V6N11_015977</name>
</gene>
<keyword evidence="2" id="KW-1185">Reference proteome</keyword>
<sequence length="113" mass="12007">MLCGLSGNCNNRGACSFTIRWGIKALGHENLHQGPDLLCLLAKRGGVRAPRDAALARVQVGAGVEVGVGARVYPGKILCCRVASRVSEAGEDAYLVIISDELIRVISIMLDFI</sequence>
<dbReference type="EMBL" id="JBBPBN010000004">
    <property type="protein sequence ID" value="KAK9040841.1"/>
    <property type="molecule type" value="Genomic_DNA"/>
</dbReference>
<reference evidence="1 2" key="1">
    <citation type="journal article" date="2024" name="G3 (Bethesda)">
        <title>Genome assembly of Hibiscus sabdariffa L. provides insights into metabolisms of medicinal natural products.</title>
        <authorList>
            <person name="Kim T."/>
        </authorList>
    </citation>
    <scope>NUCLEOTIDE SEQUENCE [LARGE SCALE GENOMIC DNA]</scope>
    <source>
        <strain evidence="1">TK-2024</strain>
        <tissue evidence="1">Old leaves</tissue>
    </source>
</reference>
<comment type="caution">
    <text evidence="1">The sequence shown here is derived from an EMBL/GenBank/DDBJ whole genome shotgun (WGS) entry which is preliminary data.</text>
</comment>
<evidence type="ECO:0000313" key="1">
    <source>
        <dbReference type="EMBL" id="KAK9040841.1"/>
    </source>
</evidence>
<organism evidence="1 2">
    <name type="scientific">Hibiscus sabdariffa</name>
    <name type="common">roselle</name>
    <dbReference type="NCBI Taxonomy" id="183260"/>
    <lineage>
        <taxon>Eukaryota</taxon>
        <taxon>Viridiplantae</taxon>
        <taxon>Streptophyta</taxon>
        <taxon>Embryophyta</taxon>
        <taxon>Tracheophyta</taxon>
        <taxon>Spermatophyta</taxon>
        <taxon>Magnoliopsida</taxon>
        <taxon>eudicotyledons</taxon>
        <taxon>Gunneridae</taxon>
        <taxon>Pentapetalae</taxon>
        <taxon>rosids</taxon>
        <taxon>malvids</taxon>
        <taxon>Malvales</taxon>
        <taxon>Malvaceae</taxon>
        <taxon>Malvoideae</taxon>
        <taxon>Hibiscus</taxon>
    </lineage>
</organism>
<protein>
    <submittedName>
        <fullName evidence="1">Uncharacterized protein</fullName>
    </submittedName>
</protein>
<dbReference type="Proteomes" id="UP001396334">
    <property type="component" value="Unassembled WGS sequence"/>
</dbReference>
<accession>A0ABR2TTM2</accession>
<proteinExistence type="predicted"/>
<evidence type="ECO:0000313" key="2">
    <source>
        <dbReference type="Proteomes" id="UP001396334"/>
    </source>
</evidence>
<name>A0ABR2TTM2_9ROSI</name>